<evidence type="ECO:0000313" key="1">
    <source>
        <dbReference type="EMBL" id="RCK40972.1"/>
    </source>
</evidence>
<protein>
    <recommendedName>
        <fullName evidence="3">WbqC-like protein</fullName>
    </recommendedName>
</protein>
<reference evidence="1 2" key="1">
    <citation type="submission" date="2014-07" db="EMBL/GenBank/DDBJ databases">
        <title>Draft genome sequence of Thalassospira profundimaris PR54-5.</title>
        <authorList>
            <person name="Lai Q."/>
            <person name="Shao Z."/>
        </authorList>
    </citation>
    <scope>NUCLEOTIDE SEQUENCE [LARGE SCALE GENOMIC DNA]</scope>
    <source>
        <strain evidence="1 2">PR54-5</strain>
    </source>
</reference>
<dbReference type="Pfam" id="PF08889">
    <property type="entry name" value="WbqC"/>
    <property type="match status" value="1"/>
</dbReference>
<sequence length="208" mass="24325">MKIAIMQPYFYPYAGYFELFRQSELFVIYDCVQFPRRGWVHRNKIRRTNDAHESGEWLTLPIASCSQQTKIKDLSFAQDAEAEWYQRLQRFPTLYQALQNRQDAFETICSLDVPPVDYLVENLRFACSFLGLHFNVVRSSELSIPESYKAQDRILKILKELGGSCYNNLPGGRELYSQEDFRDNGIELNFLETMHISKKSVLQDILGI</sequence>
<name>A0A367WKH4_9PROT</name>
<evidence type="ECO:0008006" key="3">
    <source>
        <dbReference type="Google" id="ProtNLM"/>
    </source>
</evidence>
<proteinExistence type="predicted"/>
<comment type="caution">
    <text evidence="1">The sequence shown here is derived from an EMBL/GenBank/DDBJ whole genome shotgun (WGS) entry which is preliminary data.</text>
</comment>
<dbReference type="OrthoDB" id="3611744at2"/>
<gene>
    <name evidence="1" type="ORF">TH30_22395</name>
</gene>
<organism evidence="1 2">
    <name type="scientific">Thalassospira profundimaris</name>
    <dbReference type="NCBI Taxonomy" id="502049"/>
    <lineage>
        <taxon>Bacteria</taxon>
        <taxon>Pseudomonadati</taxon>
        <taxon>Pseudomonadota</taxon>
        <taxon>Alphaproteobacteria</taxon>
        <taxon>Rhodospirillales</taxon>
        <taxon>Thalassospiraceae</taxon>
        <taxon>Thalassospira</taxon>
    </lineage>
</organism>
<evidence type="ECO:0000313" key="2">
    <source>
        <dbReference type="Proteomes" id="UP000252255"/>
    </source>
</evidence>
<dbReference type="AlphaFoldDB" id="A0A367WKH4"/>
<accession>A0A367WKH4</accession>
<dbReference type="Proteomes" id="UP000252255">
    <property type="component" value="Unassembled WGS sequence"/>
</dbReference>
<dbReference type="RefSeq" id="WP_114100176.1">
    <property type="nucleotide sequence ID" value="NZ_JPWI01000026.1"/>
</dbReference>
<dbReference type="InterPro" id="IPR014985">
    <property type="entry name" value="WbqC"/>
</dbReference>
<dbReference type="EMBL" id="JPWI01000026">
    <property type="protein sequence ID" value="RCK40972.1"/>
    <property type="molecule type" value="Genomic_DNA"/>
</dbReference>